<keyword evidence="4 6" id="KW-1133">Transmembrane helix</keyword>
<evidence type="ECO:0000313" key="7">
    <source>
        <dbReference type="EMBL" id="RTZ80857.1"/>
    </source>
</evidence>
<feature type="transmembrane region" description="Helical" evidence="6">
    <location>
        <begin position="250"/>
        <end position="270"/>
    </location>
</feature>
<dbReference type="GO" id="GO:0005886">
    <property type="term" value="C:plasma membrane"/>
    <property type="evidence" value="ECO:0007669"/>
    <property type="project" value="UniProtKB-SubCell"/>
</dbReference>
<comment type="caution">
    <text evidence="7">The sequence shown here is derived from an EMBL/GenBank/DDBJ whole genome shotgun (WGS) entry which is preliminary data.</text>
</comment>
<evidence type="ECO:0000256" key="2">
    <source>
        <dbReference type="ARBA" id="ARBA00022475"/>
    </source>
</evidence>
<feature type="transmembrane region" description="Helical" evidence="6">
    <location>
        <begin position="9"/>
        <end position="34"/>
    </location>
</feature>
<keyword evidence="2" id="KW-1003">Cell membrane</keyword>
<evidence type="ECO:0000256" key="6">
    <source>
        <dbReference type="SAM" id="Phobius"/>
    </source>
</evidence>
<feature type="transmembrane region" description="Helical" evidence="6">
    <location>
        <begin position="145"/>
        <end position="164"/>
    </location>
</feature>
<keyword evidence="3 6" id="KW-0812">Transmembrane</keyword>
<dbReference type="Proteomes" id="UP000286732">
    <property type="component" value="Unassembled WGS sequence"/>
</dbReference>
<dbReference type="EMBL" id="QNZM01000142">
    <property type="protein sequence ID" value="RTZ80857.1"/>
    <property type="molecule type" value="Genomic_DNA"/>
</dbReference>
<feature type="transmembrane region" description="Helical" evidence="6">
    <location>
        <begin position="300"/>
        <end position="317"/>
    </location>
</feature>
<evidence type="ECO:0000256" key="1">
    <source>
        <dbReference type="ARBA" id="ARBA00004651"/>
    </source>
</evidence>
<evidence type="ECO:0000256" key="5">
    <source>
        <dbReference type="ARBA" id="ARBA00023136"/>
    </source>
</evidence>
<feature type="transmembrane region" description="Helical" evidence="6">
    <location>
        <begin position="54"/>
        <end position="76"/>
    </location>
</feature>
<comment type="subcellular location">
    <subcellularLocation>
        <location evidence="1">Cell membrane</location>
        <topology evidence="1">Multi-pass membrane protein</topology>
    </subcellularLocation>
</comment>
<dbReference type="GO" id="GO:0022857">
    <property type="term" value="F:transmembrane transporter activity"/>
    <property type="evidence" value="ECO:0007669"/>
    <property type="project" value="InterPro"/>
</dbReference>
<gene>
    <name evidence="7" type="ORF">DSY98_03695</name>
</gene>
<sequence length="363" mass="40070">MNERSTETLVVTLVTVTNLLIAFFISGVVIWALGEDPWFALKTLLYGAFGYDEGLGYTLYYTTNFIFTGLAFAIGFHCGLFNIGAEGQAYIGGLGVGLICLWLEDWSLWLVFPLAVLTSIILGGIWGAIPGYFKAKRGSHEVVTTIMFNFIASVIMVNILSHVLRPPKEMSPESREFAEGVWIPQMHEIFDWFGINITQTPLNGTFFFALICLVLVWRFIWYTRWGYEIRTVGTNDTAAVYAGISVSRNIILAMVVCGGLAGFVGINEIMGSSHRIMLNFQAGIGFTGIAVSLIGRNHPLGILLAALLFGILYQGGAELSFEVQAIDRHLVVLIQGLVILFAGALENLFRPQIEYFVKQLAPQ</sequence>
<feature type="transmembrane region" description="Helical" evidence="6">
    <location>
        <begin position="329"/>
        <end position="349"/>
    </location>
</feature>
<evidence type="ECO:0000313" key="8">
    <source>
        <dbReference type="Proteomes" id="UP000286732"/>
    </source>
</evidence>
<feature type="transmembrane region" description="Helical" evidence="6">
    <location>
        <begin position="276"/>
        <end position="293"/>
    </location>
</feature>
<feature type="transmembrane region" description="Helical" evidence="6">
    <location>
        <begin position="88"/>
        <end position="104"/>
    </location>
</feature>
<name>A0A432GB56_9DELT</name>
<accession>A0A432GB56</accession>
<feature type="transmembrane region" description="Helical" evidence="6">
    <location>
        <begin position="202"/>
        <end position="221"/>
    </location>
</feature>
<protein>
    <submittedName>
        <fullName evidence="7">ABC transporter permease</fullName>
    </submittedName>
</protein>
<dbReference type="PANTHER" id="PTHR47089">
    <property type="entry name" value="ABC TRANSPORTER, PERMEASE PROTEIN"/>
    <property type="match status" value="1"/>
</dbReference>
<keyword evidence="5 6" id="KW-0472">Membrane</keyword>
<reference evidence="7 8" key="1">
    <citation type="submission" date="2018-06" db="EMBL/GenBank/DDBJ databases">
        <title>Combined omics and stable isotope probing to characterize newly discovered Mariana Back-Arc vent microbial communities.</title>
        <authorList>
            <person name="Trembath-Reichert E."/>
            <person name="Huber J.A."/>
        </authorList>
    </citation>
    <scope>NUCLEOTIDE SEQUENCE [LARGE SCALE GENOMIC DNA]</scope>
    <source>
        <strain evidence="7">MAG 63_2</strain>
    </source>
</reference>
<evidence type="ECO:0000256" key="3">
    <source>
        <dbReference type="ARBA" id="ARBA00022692"/>
    </source>
</evidence>
<dbReference type="CDD" id="cd06580">
    <property type="entry name" value="TM_PBP1_transp_TpRbsC_like"/>
    <property type="match status" value="1"/>
</dbReference>
<feature type="transmembrane region" description="Helical" evidence="6">
    <location>
        <begin position="110"/>
        <end position="133"/>
    </location>
</feature>
<dbReference type="AlphaFoldDB" id="A0A432GB56"/>
<dbReference type="Pfam" id="PF02653">
    <property type="entry name" value="BPD_transp_2"/>
    <property type="match status" value="1"/>
</dbReference>
<dbReference type="InterPro" id="IPR001851">
    <property type="entry name" value="ABC_transp_permease"/>
</dbReference>
<proteinExistence type="predicted"/>
<dbReference type="PANTHER" id="PTHR47089:SF1">
    <property type="entry name" value="GUANOSINE ABC TRANSPORTER PERMEASE PROTEIN NUPP"/>
    <property type="match status" value="1"/>
</dbReference>
<evidence type="ECO:0000256" key="4">
    <source>
        <dbReference type="ARBA" id="ARBA00022989"/>
    </source>
</evidence>
<organism evidence="7 8">
    <name type="scientific">SAR324 cluster bacterium</name>
    <dbReference type="NCBI Taxonomy" id="2024889"/>
    <lineage>
        <taxon>Bacteria</taxon>
        <taxon>Deltaproteobacteria</taxon>
        <taxon>SAR324 cluster</taxon>
    </lineage>
</organism>